<dbReference type="AlphaFoldDB" id="A0A1I7YV44"/>
<evidence type="ECO:0000256" key="1">
    <source>
        <dbReference type="SAM" id="SignalP"/>
    </source>
</evidence>
<keyword evidence="2" id="KW-1185">Reference proteome</keyword>
<feature type="signal peptide" evidence="1">
    <location>
        <begin position="1"/>
        <end position="17"/>
    </location>
</feature>
<dbReference type="Proteomes" id="UP000095287">
    <property type="component" value="Unplaced"/>
</dbReference>
<evidence type="ECO:0000313" key="3">
    <source>
        <dbReference type="WBParaSite" id="L893_g20054.t1"/>
    </source>
</evidence>
<reference evidence="3" key="1">
    <citation type="submission" date="2016-11" db="UniProtKB">
        <authorList>
            <consortium name="WormBaseParasite"/>
        </authorList>
    </citation>
    <scope>IDENTIFICATION</scope>
</reference>
<feature type="chain" id="PRO_5009312632" evidence="1">
    <location>
        <begin position="18"/>
        <end position="516"/>
    </location>
</feature>
<dbReference type="WBParaSite" id="L893_g20054.t1">
    <property type="protein sequence ID" value="L893_g20054.t1"/>
    <property type="gene ID" value="L893_g20054"/>
</dbReference>
<accession>A0A1I7YV44</accession>
<keyword evidence="1" id="KW-0732">Signal</keyword>
<name>A0A1I7YV44_9BILA</name>
<organism evidence="2 3">
    <name type="scientific">Steinernema glaseri</name>
    <dbReference type="NCBI Taxonomy" id="37863"/>
    <lineage>
        <taxon>Eukaryota</taxon>
        <taxon>Metazoa</taxon>
        <taxon>Ecdysozoa</taxon>
        <taxon>Nematoda</taxon>
        <taxon>Chromadorea</taxon>
        <taxon>Rhabditida</taxon>
        <taxon>Tylenchina</taxon>
        <taxon>Panagrolaimomorpha</taxon>
        <taxon>Strongyloidoidea</taxon>
        <taxon>Steinernematidae</taxon>
        <taxon>Steinernema</taxon>
    </lineage>
</organism>
<sequence length="516" mass="58314">MLVRLTVLLSCLATVYCNRRLGIGADRIEKIDVTASQIILVTSKNGPIESLSVEIELVDIDTGEKSTVYNLKGSMLLITRGRYTISFLKPGHWYGIAYRCSQTINNVLYNEFKQHLLRTLDTNGKQLPFPVRVFEHRDRHDGKSLETLVVSARWLELPSERKNIQQALSEITFDCSDEERKFDIRLQENQTQRSTDVELQNNVEIVESTVDERKVVGKIAPKNCQRMCWRTRLLAQHEGHTFTSDSGRQCHTLEVVTAEATLRDFLSYEVEKGNLTVHTAYKNASDNDYGLVTVEIKELKNSKQPLVKSETFRALSQAQKFVLPALKSNNFYAATYNYTKTSPFHYSEKRQFVIEVGGENDSLAENPPVSVHFATANISGTKTPVAKLVLNPEFNVSTVDVETKPFCHDDFGQNVSLQRGDAPHVLDLDLVDAVCGQDHRRSFCPQGRNATLKQKCSTRLCYEVTLTLKGTRHKLKERCQDVAASFPIEIMKSAKNACSLPKVMLPVFLVVLAHLR</sequence>
<protein>
    <submittedName>
        <fullName evidence="3">VWFD domain-containing protein</fullName>
    </submittedName>
</protein>
<proteinExistence type="predicted"/>
<evidence type="ECO:0000313" key="2">
    <source>
        <dbReference type="Proteomes" id="UP000095287"/>
    </source>
</evidence>